<dbReference type="Gene3D" id="3.40.50.300">
    <property type="entry name" value="P-loop containing nucleotide triphosphate hydrolases"/>
    <property type="match status" value="1"/>
</dbReference>
<evidence type="ECO:0000256" key="6">
    <source>
        <dbReference type="ARBA" id="ARBA00022840"/>
    </source>
</evidence>
<dbReference type="EMBL" id="BJWH01000015">
    <property type="protein sequence ID" value="GEL99210.1"/>
    <property type="molecule type" value="Genomic_DNA"/>
</dbReference>
<evidence type="ECO:0000256" key="1">
    <source>
        <dbReference type="ARBA" id="ARBA00004651"/>
    </source>
</evidence>
<dbReference type="InterPro" id="IPR003593">
    <property type="entry name" value="AAA+_ATPase"/>
</dbReference>
<dbReference type="GO" id="GO:0005524">
    <property type="term" value="F:ATP binding"/>
    <property type="evidence" value="ECO:0007669"/>
    <property type="project" value="UniProtKB-KW"/>
</dbReference>
<evidence type="ECO:0000256" key="3">
    <source>
        <dbReference type="ARBA" id="ARBA00022475"/>
    </source>
</evidence>
<dbReference type="InterPro" id="IPR027417">
    <property type="entry name" value="P-loop_NTPase"/>
</dbReference>
<dbReference type="CDD" id="cd07346">
    <property type="entry name" value="ABC_6TM_exporters"/>
    <property type="match status" value="1"/>
</dbReference>
<keyword evidence="7 10" id="KW-1133">Transmembrane helix</keyword>
<reference evidence="13 14" key="1">
    <citation type="submission" date="2019-07" db="EMBL/GenBank/DDBJ databases">
        <title>Whole genome shotgun sequence of Cellulomonas terrae NBRC 100819.</title>
        <authorList>
            <person name="Hosoyama A."/>
            <person name="Uohara A."/>
            <person name="Ohji S."/>
            <person name="Ichikawa N."/>
        </authorList>
    </citation>
    <scope>NUCLEOTIDE SEQUENCE [LARGE SCALE GENOMIC DNA]</scope>
    <source>
        <strain evidence="13 14">NBRC 100819</strain>
    </source>
</reference>
<dbReference type="Pfam" id="PF00664">
    <property type="entry name" value="ABC_membrane"/>
    <property type="match status" value="1"/>
</dbReference>
<evidence type="ECO:0000256" key="8">
    <source>
        <dbReference type="ARBA" id="ARBA00023136"/>
    </source>
</evidence>
<accession>A0A511JMG0</accession>
<dbReference type="SMART" id="SM00382">
    <property type="entry name" value="AAA"/>
    <property type="match status" value="1"/>
</dbReference>
<keyword evidence="14" id="KW-1185">Reference proteome</keyword>
<keyword evidence="6 13" id="KW-0067">ATP-binding</keyword>
<comment type="similarity">
    <text evidence="9">Belongs to the ABC transporter superfamily. Lipid exporter (TC 3.A.1.106) family.</text>
</comment>
<evidence type="ECO:0000313" key="13">
    <source>
        <dbReference type="EMBL" id="GEL99210.1"/>
    </source>
</evidence>
<feature type="transmembrane region" description="Helical" evidence="10">
    <location>
        <begin position="37"/>
        <end position="54"/>
    </location>
</feature>
<protein>
    <submittedName>
        <fullName evidence="13">ABC transporter ATP-binding protein</fullName>
    </submittedName>
</protein>
<feature type="transmembrane region" description="Helical" evidence="10">
    <location>
        <begin position="156"/>
        <end position="174"/>
    </location>
</feature>
<dbReference type="InterPro" id="IPR011527">
    <property type="entry name" value="ABC1_TM_dom"/>
</dbReference>
<evidence type="ECO:0000256" key="2">
    <source>
        <dbReference type="ARBA" id="ARBA00022448"/>
    </source>
</evidence>
<dbReference type="PROSITE" id="PS50929">
    <property type="entry name" value="ABC_TM1F"/>
    <property type="match status" value="1"/>
</dbReference>
<dbReference type="Pfam" id="PF00005">
    <property type="entry name" value="ABC_tran"/>
    <property type="match status" value="1"/>
</dbReference>
<evidence type="ECO:0000256" key="10">
    <source>
        <dbReference type="SAM" id="Phobius"/>
    </source>
</evidence>
<dbReference type="GO" id="GO:0140359">
    <property type="term" value="F:ABC-type transporter activity"/>
    <property type="evidence" value="ECO:0007669"/>
    <property type="project" value="InterPro"/>
</dbReference>
<feature type="transmembrane region" description="Helical" evidence="10">
    <location>
        <begin position="269"/>
        <end position="293"/>
    </location>
</feature>
<dbReference type="PROSITE" id="PS50893">
    <property type="entry name" value="ABC_TRANSPORTER_2"/>
    <property type="match status" value="1"/>
</dbReference>
<keyword evidence="5" id="KW-0547">Nucleotide-binding</keyword>
<dbReference type="InterPro" id="IPR039421">
    <property type="entry name" value="Type_1_exporter"/>
</dbReference>
<evidence type="ECO:0000256" key="5">
    <source>
        <dbReference type="ARBA" id="ARBA00022741"/>
    </source>
</evidence>
<dbReference type="RefSeq" id="WP_146846877.1">
    <property type="nucleotide sequence ID" value="NZ_BJWH01000015.1"/>
</dbReference>
<gene>
    <name evidence="13" type="ORF">CTE05_27570</name>
</gene>
<dbReference type="OrthoDB" id="9806127at2"/>
<dbReference type="Gene3D" id="1.20.1560.10">
    <property type="entry name" value="ABC transporter type 1, transmembrane domain"/>
    <property type="match status" value="1"/>
</dbReference>
<evidence type="ECO:0000259" key="11">
    <source>
        <dbReference type="PROSITE" id="PS50893"/>
    </source>
</evidence>
<feature type="domain" description="ABC transmembrane type-1" evidence="12">
    <location>
        <begin position="53"/>
        <end position="322"/>
    </location>
</feature>
<dbReference type="PANTHER" id="PTHR24221:SF654">
    <property type="entry name" value="ATP-BINDING CASSETTE SUB-FAMILY B MEMBER 6"/>
    <property type="match status" value="1"/>
</dbReference>
<feature type="transmembrane region" description="Helical" evidence="10">
    <location>
        <begin position="180"/>
        <end position="198"/>
    </location>
</feature>
<dbReference type="SUPFAM" id="SSF52540">
    <property type="entry name" value="P-loop containing nucleoside triphosphate hydrolases"/>
    <property type="match status" value="1"/>
</dbReference>
<dbReference type="AlphaFoldDB" id="A0A511JMG0"/>
<evidence type="ECO:0000256" key="7">
    <source>
        <dbReference type="ARBA" id="ARBA00022989"/>
    </source>
</evidence>
<dbReference type="FunFam" id="3.40.50.300:FF:000299">
    <property type="entry name" value="ABC transporter ATP-binding protein/permease"/>
    <property type="match status" value="1"/>
</dbReference>
<feature type="transmembrane region" description="Helical" evidence="10">
    <location>
        <begin position="74"/>
        <end position="90"/>
    </location>
</feature>
<keyword evidence="2" id="KW-0813">Transport</keyword>
<dbReference type="Proteomes" id="UP000321049">
    <property type="component" value="Unassembled WGS sequence"/>
</dbReference>
<keyword evidence="3" id="KW-1003">Cell membrane</keyword>
<evidence type="ECO:0000256" key="9">
    <source>
        <dbReference type="ARBA" id="ARBA00061644"/>
    </source>
</evidence>
<evidence type="ECO:0000256" key="4">
    <source>
        <dbReference type="ARBA" id="ARBA00022692"/>
    </source>
</evidence>
<sequence length="593" mass="64132">MERVTSGQQPYLAVIDIDGAHPVRSVVRLLGAHRRRVLTAVAFFTLKDVPLWLMPVITGKVIDVVVAGGPTSELWLWAAIAVAALVQNYPNHVQWTKLFMGAVREIGADLRNGLTSRLQSLSIGFHSRVSASIVQTKVVRDVENVEVMLQQIAHPLLSATMVMLGAIVMTALAVPEFLPVYALTIPLAVLLRFVLARRSRERNESFRREVEHFSARVGEMATLMPITRAHGLEATAEERVAAGAEGVRSAGYRLDVLNGRFASLSWVSLQLLGVLCLVLAAWVSITGLIAITAGQVVLLSSYFALITGSVTGLLMLLPIGAKGLESVRSIAEVMQEPDLEENAGKRRVDHVDGRLTLENVHFRYPDADSDALDGIDLTIEAGQTVAFVGPSGSGKSTVLNLALGFLRPTGGRLLLDGVDTALLDLRSVRTHVSVVPQESVLFEGSIRDNVAYGLPKVSDERVRQALVDANAAEIVDALPDGWDTVVGERGARLSGGQRQRIAIARALVRDPRILLLDEATSALDPESEAAVKEALARLMKGRTTLVVAHRLSTIRSADRIVVLDDARVVEVGTHDDLLAADGRYARLQRAQQV</sequence>
<proteinExistence type="inferred from homology"/>
<dbReference type="SUPFAM" id="SSF90123">
    <property type="entry name" value="ABC transporter transmembrane region"/>
    <property type="match status" value="1"/>
</dbReference>
<evidence type="ECO:0000259" key="12">
    <source>
        <dbReference type="PROSITE" id="PS50929"/>
    </source>
</evidence>
<dbReference type="InterPro" id="IPR017871">
    <property type="entry name" value="ABC_transporter-like_CS"/>
</dbReference>
<dbReference type="GO" id="GO:0034040">
    <property type="term" value="F:ATPase-coupled lipid transmembrane transporter activity"/>
    <property type="evidence" value="ECO:0007669"/>
    <property type="project" value="TreeGrafter"/>
</dbReference>
<dbReference type="PROSITE" id="PS00211">
    <property type="entry name" value="ABC_TRANSPORTER_1"/>
    <property type="match status" value="1"/>
</dbReference>
<feature type="domain" description="ABC transporter" evidence="11">
    <location>
        <begin position="355"/>
        <end position="590"/>
    </location>
</feature>
<keyword evidence="8 10" id="KW-0472">Membrane</keyword>
<dbReference type="GO" id="GO:0005886">
    <property type="term" value="C:plasma membrane"/>
    <property type="evidence" value="ECO:0007669"/>
    <property type="project" value="UniProtKB-SubCell"/>
</dbReference>
<comment type="caution">
    <text evidence="13">The sequence shown here is derived from an EMBL/GenBank/DDBJ whole genome shotgun (WGS) entry which is preliminary data.</text>
</comment>
<organism evidence="13 14">
    <name type="scientific">Cellulomonas terrae</name>
    <dbReference type="NCBI Taxonomy" id="311234"/>
    <lineage>
        <taxon>Bacteria</taxon>
        <taxon>Bacillati</taxon>
        <taxon>Actinomycetota</taxon>
        <taxon>Actinomycetes</taxon>
        <taxon>Micrococcales</taxon>
        <taxon>Cellulomonadaceae</taxon>
        <taxon>Cellulomonas</taxon>
    </lineage>
</organism>
<dbReference type="InterPro" id="IPR036640">
    <property type="entry name" value="ABC1_TM_sf"/>
</dbReference>
<evidence type="ECO:0000313" key="14">
    <source>
        <dbReference type="Proteomes" id="UP000321049"/>
    </source>
</evidence>
<dbReference type="InterPro" id="IPR003439">
    <property type="entry name" value="ABC_transporter-like_ATP-bd"/>
</dbReference>
<keyword evidence="4 10" id="KW-0812">Transmembrane</keyword>
<comment type="subcellular location">
    <subcellularLocation>
        <location evidence="1">Cell membrane</location>
        <topology evidence="1">Multi-pass membrane protein</topology>
    </subcellularLocation>
</comment>
<dbReference type="PANTHER" id="PTHR24221">
    <property type="entry name" value="ATP-BINDING CASSETTE SUB-FAMILY B"/>
    <property type="match status" value="1"/>
</dbReference>
<name>A0A511JMG0_9CELL</name>
<feature type="transmembrane region" description="Helical" evidence="10">
    <location>
        <begin position="299"/>
        <end position="319"/>
    </location>
</feature>
<dbReference type="GO" id="GO:0016887">
    <property type="term" value="F:ATP hydrolysis activity"/>
    <property type="evidence" value="ECO:0007669"/>
    <property type="project" value="InterPro"/>
</dbReference>